<evidence type="ECO:0000256" key="2">
    <source>
        <dbReference type="ARBA" id="ARBA00022651"/>
    </source>
</evidence>
<keyword evidence="2" id="KW-0858">Xylan degradation</keyword>
<dbReference type="PANTHER" id="PTHR43772">
    <property type="entry name" value="ENDO-1,4-BETA-XYLANASE"/>
    <property type="match status" value="1"/>
</dbReference>
<dbReference type="InterPro" id="IPR008979">
    <property type="entry name" value="Galactose-bd-like_sf"/>
</dbReference>
<dbReference type="SMART" id="SM00606">
    <property type="entry name" value="CBD_IV"/>
    <property type="match status" value="1"/>
</dbReference>
<feature type="region of interest" description="Disordered" evidence="7">
    <location>
        <begin position="943"/>
        <end position="978"/>
    </location>
</feature>
<dbReference type="PROSITE" id="PS51175">
    <property type="entry name" value="CBM6"/>
    <property type="match status" value="1"/>
</dbReference>
<keyword evidence="12" id="KW-1185">Reference proteome</keyword>
<evidence type="ECO:0000256" key="9">
    <source>
        <dbReference type="SAM" id="SignalP"/>
    </source>
</evidence>
<protein>
    <submittedName>
        <fullName evidence="11">Family 43 glycosylhydrolase</fullName>
    </submittedName>
</protein>
<evidence type="ECO:0000259" key="10">
    <source>
        <dbReference type="PROSITE" id="PS51175"/>
    </source>
</evidence>
<dbReference type="Pfam" id="PF04616">
    <property type="entry name" value="Glyco_hydro_43"/>
    <property type="match status" value="1"/>
</dbReference>
<dbReference type="InterPro" id="IPR003305">
    <property type="entry name" value="CenC_carb-bd"/>
</dbReference>
<keyword evidence="8" id="KW-0472">Membrane</keyword>
<dbReference type="InterPro" id="IPR006584">
    <property type="entry name" value="Cellulose-bd_IV"/>
</dbReference>
<organism evidence="11 12">
    <name type="scientific">Microbacterium commune</name>
    <dbReference type="NCBI Taxonomy" id="2762219"/>
    <lineage>
        <taxon>Bacteria</taxon>
        <taxon>Bacillati</taxon>
        <taxon>Actinomycetota</taxon>
        <taxon>Actinomycetes</taxon>
        <taxon>Micrococcales</taxon>
        <taxon>Microbacteriaceae</taxon>
        <taxon>Microbacterium</taxon>
    </lineage>
</organism>
<dbReference type="Pfam" id="PF02018">
    <property type="entry name" value="CBM_4_9"/>
    <property type="match status" value="2"/>
</dbReference>
<dbReference type="CDD" id="cd04084">
    <property type="entry name" value="CBM6_xylanase-like"/>
    <property type="match status" value="1"/>
</dbReference>
<comment type="similarity">
    <text evidence="1">Belongs to the glycosyl hydrolase 43 family.</text>
</comment>
<feature type="domain" description="CBM6" evidence="10">
    <location>
        <begin position="711"/>
        <end position="848"/>
    </location>
</feature>
<dbReference type="PANTHER" id="PTHR43772:SF2">
    <property type="entry name" value="PUTATIVE (AFU_ORTHOLOGUE AFUA_2G04480)-RELATED"/>
    <property type="match status" value="1"/>
</dbReference>
<name>A0ABR8W4Y7_9MICO</name>
<keyword evidence="8" id="KW-0812">Transmembrane</keyword>
<feature type="signal peptide" evidence="9">
    <location>
        <begin position="1"/>
        <end position="20"/>
    </location>
</feature>
<evidence type="ECO:0000256" key="5">
    <source>
        <dbReference type="ARBA" id="ARBA00023277"/>
    </source>
</evidence>
<comment type="caution">
    <text evidence="11">The sequence shown here is derived from an EMBL/GenBank/DDBJ whole genome shotgun (WGS) entry which is preliminary data.</text>
</comment>
<feature type="chain" id="PRO_5046974186" evidence="9">
    <location>
        <begin position="21"/>
        <end position="1024"/>
    </location>
</feature>
<keyword evidence="6" id="KW-0326">Glycosidase</keyword>
<proteinExistence type="inferred from homology"/>
<keyword evidence="8" id="KW-1133">Transmembrane helix</keyword>
<keyword evidence="4" id="KW-0378">Hydrolase</keyword>
<evidence type="ECO:0000256" key="7">
    <source>
        <dbReference type="SAM" id="MobiDB-lite"/>
    </source>
</evidence>
<gene>
    <name evidence="11" type="ORF">H9633_07190</name>
</gene>
<feature type="compositionally biased region" description="Gly residues" evidence="7">
    <location>
        <begin position="950"/>
        <end position="969"/>
    </location>
</feature>
<keyword evidence="3 9" id="KW-0732">Signal</keyword>
<dbReference type="EMBL" id="JACSPX010000001">
    <property type="protein sequence ID" value="MBD8012083.1"/>
    <property type="molecule type" value="Genomic_DNA"/>
</dbReference>
<dbReference type="Gene3D" id="2.60.120.260">
    <property type="entry name" value="Galactose-binding domain-like"/>
    <property type="match status" value="3"/>
</dbReference>
<dbReference type="Proteomes" id="UP000611521">
    <property type="component" value="Unassembled WGS sequence"/>
</dbReference>
<evidence type="ECO:0000313" key="11">
    <source>
        <dbReference type="EMBL" id="MBD8012083.1"/>
    </source>
</evidence>
<evidence type="ECO:0000256" key="4">
    <source>
        <dbReference type="ARBA" id="ARBA00022801"/>
    </source>
</evidence>
<dbReference type="InterPro" id="IPR005084">
    <property type="entry name" value="CBM6"/>
</dbReference>
<evidence type="ECO:0000256" key="1">
    <source>
        <dbReference type="ARBA" id="ARBA00009865"/>
    </source>
</evidence>
<sequence>MGVTALVASSATAVGQAAFAAPVDLVADGTFETGISGWTAPFGGTLASSDDAKSGSKALAISGRSAFQSGPAATVTGKLATNKSFDLSVSLKFTEAQNNRETQNFNAVLCTTSRSQCDVVGSVAAKKGEWATLTTTFTPNTADYDVLFLETPWNTDIQSFVIDDVSLRTDDGAPAVTEPPAVPGNLLPDGRFAGSTTGWTNTRGGELALTADAASGSHALAATKRENTQSGPFADVSGKLETGATYRMSGKLKYTEGEATQRFNFTFCPSNFNGCADYGHTFTKGEWGSFSQEFTAEAKHADANWFFIETPWGSNALQDFAVDEISLIKIADAPEQPAYQGLEDVQTKPIGDHNPLVGHKFGADPHHLVYNGRLYIYSTDDTQQYEANSKDANGLPTQSNGYGAITRLNVMSTSDMVNWVDHGAVPIAREGGAAPWARNSWAPAAIEKDGKVYLYFCDSGTGTAVVVGGSPLGPWTDPLEKKIIPDTVDRDYIASGGFPAGMWLFDPEIFIDDDGQAYLYFGGNSQIGTAPNVQGPQNPKSTRVVKLKDDLVTLDGDPVEIDAPGMFEASSMFKRDGKYYYSYSSNFQVKEEAGKYPKTGAIAYMMTDDPMDLTASKYAGEAFLNQATFFGAGNGGNNHSDMFTYKGGTYFTYHAQTRGAAWAAAFGSPGATQGYRSVHIDKLEFNADGTIKPVQGTRAGVEQVEAFDPYRTFEAETLAWQLGITTAKTEAASVEFPEHNGGGNLVVASVDDGDFTGVSGVDFGAGAKTVSARVKPLTEGSSIQVRLDQPDGPVVATLPVDGAVGEWTTVQADVDGATGEHDVFFVFAGGEGAEAGVDLVEIDNWAFTGSQDSGPGEQELTAKLSSTQVEAGGSVTITAAGVDAAEVEIGIESTYRKLGTARVAGGALSATVVIPADIELGAHEIVLRADGAELTRLPLTVTAAAAPGDGDPGGDGSSDGGVGTGGSTTGGTASAGSDGGALATTGADGSGSALAAAIAALLLAAGSGLWMLRRRRSGVSELAG</sequence>
<evidence type="ECO:0000256" key="6">
    <source>
        <dbReference type="ARBA" id="ARBA00023295"/>
    </source>
</evidence>
<reference evidence="11 12" key="1">
    <citation type="submission" date="2020-08" db="EMBL/GenBank/DDBJ databases">
        <title>A Genomic Blueprint of the Chicken Gut Microbiome.</title>
        <authorList>
            <person name="Gilroy R."/>
            <person name="Ravi A."/>
            <person name="Getino M."/>
            <person name="Pursley I."/>
            <person name="Horton D.L."/>
            <person name="Alikhan N.-F."/>
            <person name="Baker D."/>
            <person name="Gharbi K."/>
            <person name="Hall N."/>
            <person name="Watson M."/>
            <person name="Adriaenssens E.M."/>
            <person name="Foster-Nyarko E."/>
            <person name="Jarju S."/>
            <person name="Secka A."/>
            <person name="Antonio M."/>
            <person name="Oren A."/>
            <person name="Chaudhuri R."/>
            <person name="La Ragione R.M."/>
            <person name="Hildebrand F."/>
            <person name="Pallen M.J."/>
        </authorList>
    </citation>
    <scope>NUCLEOTIDE SEQUENCE [LARGE SCALE GENOMIC DNA]</scope>
    <source>
        <strain evidence="11 12">Re1</strain>
    </source>
</reference>
<dbReference type="SUPFAM" id="SSF49785">
    <property type="entry name" value="Galactose-binding domain-like"/>
    <property type="match status" value="3"/>
</dbReference>
<dbReference type="SUPFAM" id="SSF75005">
    <property type="entry name" value="Arabinanase/levansucrase/invertase"/>
    <property type="match status" value="1"/>
</dbReference>
<dbReference type="CDD" id="cd09003">
    <property type="entry name" value="GH43_XynD-like"/>
    <property type="match status" value="1"/>
</dbReference>
<evidence type="ECO:0000313" key="12">
    <source>
        <dbReference type="Proteomes" id="UP000611521"/>
    </source>
</evidence>
<evidence type="ECO:0000256" key="8">
    <source>
        <dbReference type="SAM" id="Phobius"/>
    </source>
</evidence>
<keyword evidence="5" id="KW-0119">Carbohydrate metabolism</keyword>
<keyword evidence="2" id="KW-0624">Polysaccharide degradation</keyword>
<dbReference type="InterPro" id="IPR052176">
    <property type="entry name" value="Glycosyl_Hydrlase_43_Enz"/>
</dbReference>
<dbReference type="InterPro" id="IPR023296">
    <property type="entry name" value="Glyco_hydro_beta-prop_sf"/>
</dbReference>
<accession>A0ABR8W4Y7</accession>
<evidence type="ECO:0000256" key="3">
    <source>
        <dbReference type="ARBA" id="ARBA00022729"/>
    </source>
</evidence>
<feature type="transmembrane region" description="Helical" evidence="8">
    <location>
        <begin position="993"/>
        <end position="1012"/>
    </location>
</feature>
<dbReference type="Pfam" id="PF03422">
    <property type="entry name" value="CBM_6"/>
    <property type="match status" value="1"/>
</dbReference>
<dbReference type="InterPro" id="IPR006710">
    <property type="entry name" value="Glyco_hydro_43"/>
</dbReference>
<dbReference type="Gene3D" id="2.115.10.20">
    <property type="entry name" value="Glycosyl hydrolase domain, family 43"/>
    <property type="match status" value="1"/>
</dbReference>